<name>A0ABN0Z7I4_9BACI</name>
<sequence length="68" mass="7605">MDDLNKHFDNVSKDSQVTIEFEDGETVELDYYDKEGLAPTFSTAGDTISGHSEEEINKAELVVINPKK</sequence>
<protein>
    <submittedName>
        <fullName evidence="1">Uncharacterized protein</fullName>
    </submittedName>
</protein>
<reference evidence="1 2" key="1">
    <citation type="journal article" date="2019" name="Int. J. Syst. Evol. Microbiol.">
        <title>The Global Catalogue of Microorganisms (GCM) 10K type strain sequencing project: providing services to taxonomists for standard genome sequencing and annotation.</title>
        <authorList>
            <consortium name="The Broad Institute Genomics Platform"/>
            <consortium name="The Broad Institute Genome Sequencing Center for Infectious Disease"/>
            <person name="Wu L."/>
            <person name="Ma J."/>
        </authorList>
    </citation>
    <scope>NUCLEOTIDE SEQUENCE [LARGE SCALE GENOMIC DNA]</scope>
    <source>
        <strain evidence="1 2">JCM 12149</strain>
    </source>
</reference>
<gene>
    <name evidence="1" type="ORF">GCM10008983_11820</name>
</gene>
<organism evidence="1 2">
    <name type="scientific">Lentibacillus halophilus</name>
    <dbReference type="NCBI Taxonomy" id="295065"/>
    <lineage>
        <taxon>Bacteria</taxon>
        <taxon>Bacillati</taxon>
        <taxon>Bacillota</taxon>
        <taxon>Bacilli</taxon>
        <taxon>Bacillales</taxon>
        <taxon>Bacillaceae</taxon>
        <taxon>Lentibacillus</taxon>
    </lineage>
</organism>
<dbReference type="Proteomes" id="UP001501459">
    <property type="component" value="Unassembled WGS sequence"/>
</dbReference>
<evidence type="ECO:0000313" key="2">
    <source>
        <dbReference type="Proteomes" id="UP001501459"/>
    </source>
</evidence>
<comment type="caution">
    <text evidence="1">The sequence shown here is derived from an EMBL/GenBank/DDBJ whole genome shotgun (WGS) entry which is preliminary data.</text>
</comment>
<dbReference type="EMBL" id="BAAADM010000030">
    <property type="protein sequence ID" value="GAA0436722.1"/>
    <property type="molecule type" value="Genomic_DNA"/>
</dbReference>
<proteinExistence type="predicted"/>
<keyword evidence="2" id="KW-1185">Reference proteome</keyword>
<dbReference type="RefSeq" id="WP_343751772.1">
    <property type="nucleotide sequence ID" value="NZ_BAAADM010000030.1"/>
</dbReference>
<evidence type="ECO:0000313" key="1">
    <source>
        <dbReference type="EMBL" id="GAA0436722.1"/>
    </source>
</evidence>
<accession>A0ABN0Z7I4</accession>